<accession>A0A6G9HDH3</accession>
<evidence type="ECO:0000313" key="1">
    <source>
        <dbReference type="EMBL" id="QIQ08605.1"/>
    </source>
</evidence>
<gene>
    <name evidence="1" type="primary">ORF40</name>
</gene>
<organism evidence="1">
    <name type="scientific">Dikerogammarus haemobaphes virus 1</name>
    <dbReference type="NCBI Taxonomy" id="2704946"/>
    <lineage>
        <taxon>Viruses</taxon>
    </lineage>
</organism>
<sequence length="126" mass="12723">MGNVDDGIKFMGGGKGVDDGDDSRGVAGGGGVDCVFSMAREGGLAGVAEFTGVSMTICRGAGGDIDRVSSLINEGELAGVADEGELAGVAVFAGVSMTTCRWLMSCLVNRCHRPETAVIKGSKSFL</sequence>
<proteinExistence type="predicted"/>
<protein>
    <submittedName>
        <fullName evidence="1">Uncharacterized protein</fullName>
    </submittedName>
</protein>
<reference evidence="1" key="1">
    <citation type="journal article" date="2020" name="MBio">
        <title>A New Family of DNA Viruses Causing Disease in Crustaceans from Diverse Aquatic Biomes.</title>
        <authorList>
            <person name="Subramaniam K."/>
            <person name="Behringer D.C."/>
            <person name="Bojko J."/>
            <person name="Yutin N."/>
            <person name="Clark A.S."/>
            <person name="Bateman K.S."/>
            <person name="van Aerle R."/>
            <person name="Bass D."/>
            <person name="Kerr R.C."/>
            <person name="Koonin E.V."/>
            <person name="Stentiford G.D."/>
            <person name="Waltzek T.B."/>
        </authorList>
    </citation>
    <scope>NUCLEOTIDE SEQUENCE</scope>
</reference>
<name>A0A6G9HDH3_9VIRU</name>
<dbReference type="EMBL" id="MN604016">
    <property type="protein sequence ID" value="QIQ08605.1"/>
    <property type="molecule type" value="Genomic_DNA"/>
</dbReference>